<keyword evidence="1" id="KW-0812">Transmembrane</keyword>
<name>A0A0K0EA01_STRER</name>
<protein>
    <submittedName>
        <fullName evidence="2">Uncharacterized protein</fullName>
    </submittedName>
</protein>
<sequence length="69" mass="8744">MNLTINRLQISSHLWSRLKIYLYFQLLYFLTYTMLKALYEGKKSLHYFQNIQWKYNLYKIYFMTHKIHE</sequence>
<keyword evidence="1" id="KW-0472">Membrane</keyword>
<evidence type="ECO:0000256" key="1">
    <source>
        <dbReference type="SAM" id="Phobius"/>
    </source>
</evidence>
<dbReference type="AlphaFoldDB" id="A0A0K0EA01"/>
<reference evidence="2" key="1">
    <citation type="submission" date="2015-08" db="UniProtKB">
        <authorList>
            <consortium name="WormBaseParasite"/>
        </authorList>
    </citation>
    <scope>IDENTIFICATION</scope>
</reference>
<dbReference type="WBParaSite" id="SSTP_0000633300.1">
    <property type="protein sequence ID" value="SSTP_0000633300.1"/>
    <property type="gene ID" value="SSTP_0000633300"/>
</dbReference>
<organism evidence="2">
    <name type="scientific">Strongyloides stercoralis</name>
    <name type="common">Threadworm</name>
    <dbReference type="NCBI Taxonomy" id="6248"/>
    <lineage>
        <taxon>Eukaryota</taxon>
        <taxon>Metazoa</taxon>
        <taxon>Ecdysozoa</taxon>
        <taxon>Nematoda</taxon>
        <taxon>Chromadorea</taxon>
        <taxon>Rhabditida</taxon>
        <taxon>Tylenchina</taxon>
        <taxon>Panagrolaimomorpha</taxon>
        <taxon>Strongyloidoidea</taxon>
        <taxon>Strongyloididae</taxon>
        <taxon>Strongyloides</taxon>
    </lineage>
</organism>
<evidence type="ECO:0000313" key="2">
    <source>
        <dbReference type="WBParaSite" id="SSTP_0000633300.1"/>
    </source>
</evidence>
<keyword evidence="1" id="KW-1133">Transmembrane helix</keyword>
<accession>A0A0K0EA01</accession>
<proteinExistence type="predicted"/>
<feature type="transmembrane region" description="Helical" evidence="1">
    <location>
        <begin position="20"/>
        <end position="39"/>
    </location>
</feature>